<dbReference type="GO" id="GO:0003700">
    <property type="term" value="F:DNA-binding transcription factor activity"/>
    <property type="evidence" value="ECO:0007669"/>
    <property type="project" value="InterPro"/>
</dbReference>
<dbReference type="Pfam" id="PF07729">
    <property type="entry name" value="FCD"/>
    <property type="match status" value="1"/>
</dbReference>
<evidence type="ECO:0000313" key="5">
    <source>
        <dbReference type="EMBL" id="NGQ91716.1"/>
    </source>
</evidence>
<name>A0A6M1TY29_9RHOB</name>
<dbReference type="AlphaFoldDB" id="A0A6M1TY29"/>
<dbReference type="PANTHER" id="PTHR43537:SF5">
    <property type="entry name" value="UXU OPERON TRANSCRIPTIONAL REGULATOR"/>
    <property type="match status" value="1"/>
</dbReference>
<dbReference type="InterPro" id="IPR011711">
    <property type="entry name" value="GntR_C"/>
</dbReference>
<dbReference type="InterPro" id="IPR000524">
    <property type="entry name" value="Tscrpt_reg_HTH_GntR"/>
</dbReference>
<dbReference type="Proteomes" id="UP000474758">
    <property type="component" value="Unassembled WGS sequence"/>
</dbReference>
<dbReference type="Gene3D" id="1.20.120.530">
    <property type="entry name" value="GntR ligand-binding domain-like"/>
    <property type="match status" value="1"/>
</dbReference>
<evidence type="ECO:0000256" key="3">
    <source>
        <dbReference type="ARBA" id="ARBA00023163"/>
    </source>
</evidence>
<reference evidence="5 6" key="1">
    <citation type="submission" date="2020-02" db="EMBL/GenBank/DDBJ databases">
        <title>Rhodobacter translucens sp. nov., a novel bacterium isolated from activated sludge.</title>
        <authorList>
            <person name="Liu J."/>
        </authorList>
    </citation>
    <scope>NUCLEOTIDE SEQUENCE [LARGE SCALE GENOMIC DNA]</scope>
    <source>
        <strain evidence="5 6">HX-7-19</strain>
    </source>
</reference>
<evidence type="ECO:0000259" key="4">
    <source>
        <dbReference type="PROSITE" id="PS50949"/>
    </source>
</evidence>
<proteinExistence type="predicted"/>
<evidence type="ECO:0000256" key="1">
    <source>
        <dbReference type="ARBA" id="ARBA00023015"/>
    </source>
</evidence>
<dbReference type="InterPro" id="IPR036388">
    <property type="entry name" value="WH-like_DNA-bd_sf"/>
</dbReference>
<dbReference type="SMART" id="SM00345">
    <property type="entry name" value="HTH_GNTR"/>
    <property type="match status" value="1"/>
</dbReference>
<keyword evidence="2" id="KW-0238">DNA-binding</keyword>
<dbReference type="SUPFAM" id="SSF46785">
    <property type="entry name" value="Winged helix' DNA-binding domain"/>
    <property type="match status" value="1"/>
</dbReference>
<dbReference type="CDD" id="cd07377">
    <property type="entry name" value="WHTH_GntR"/>
    <property type="match status" value="1"/>
</dbReference>
<protein>
    <submittedName>
        <fullName evidence="5">GntR family transcriptional regulator</fullName>
    </submittedName>
</protein>
<dbReference type="RefSeq" id="WP_165050557.1">
    <property type="nucleotide sequence ID" value="NZ_JAALFE010000011.1"/>
</dbReference>
<dbReference type="Pfam" id="PF00392">
    <property type="entry name" value="GntR"/>
    <property type="match status" value="1"/>
</dbReference>
<dbReference type="PROSITE" id="PS50949">
    <property type="entry name" value="HTH_GNTR"/>
    <property type="match status" value="1"/>
</dbReference>
<gene>
    <name evidence="5" type="ORF">G5V65_12480</name>
</gene>
<keyword evidence="1" id="KW-0805">Transcription regulation</keyword>
<dbReference type="InterPro" id="IPR036390">
    <property type="entry name" value="WH_DNA-bd_sf"/>
</dbReference>
<dbReference type="InterPro" id="IPR008920">
    <property type="entry name" value="TF_FadR/GntR_C"/>
</dbReference>
<feature type="domain" description="HTH gntR-type" evidence="4">
    <location>
        <begin position="25"/>
        <end position="92"/>
    </location>
</feature>
<dbReference type="PANTHER" id="PTHR43537">
    <property type="entry name" value="TRANSCRIPTIONAL REGULATOR, GNTR FAMILY"/>
    <property type="match status" value="1"/>
</dbReference>
<sequence>MLQPPEPSSQVPSEARLAPLDHFSGSLGQRVYQTLREAILSLAYRPGEILRKPEICDALGVSRSPVADAVARLAAEGLVDVVPQAGTFVARFSMEEIREGAFLREAIEVAAIERVAETITEDQLTQLRRNLTVQAALIADGDVPGFYQTDARMHELLLSFTGFRKLAQVSETAWLHVNRARQLILPVPGRIAATLDEHRAILTALEARDPQAARLATQHHLRQLITYLEPLERDRPDLFDPA</sequence>
<keyword evidence="6" id="KW-1185">Reference proteome</keyword>
<accession>A0A6M1TY29</accession>
<comment type="caution">
    <text evidence="5">The sequence shown here is derived from an EMBL/GenBank/DDBJ whole genome shotgun (WGS) entry which is preliminary data.</text>
</comment>
<evidence type="ECO:0000256" key="2">
    <source>
        <dbReference type="ARBA" id="ARBA00023125"/>
    </source>
</evidence>
<keyword evidence="3" id="KW-0804">Transcription</keyword>
<organism evidence="5 6">
    <name type="scientific">Paragemmobacter kunshanensis</name>
    <dbReference type="NCBI Taxonomy" id="2583234"/>
    <lineage>
        <taxon>Bacteria</taxon>
        <taxon>Pseudomonadati</taxon>
        <taxon>Pseudomonadota</taxon>
        <taxon>Alphaproteobacteria</taxon>
        <taxon>Rhodobacterales</taxon>
        <taxon>Paracoccaceae</taxon>
        <taxon>Paragemmobacter</taxon>
    </lineage>
</organism>
<dbReference type="Gene3D" id="1.10.10.10">
    <property type="entry name" value="Winged helix-like DNA-binding domain superfamily/Winged helix DNA-binding domain"/>
    <property type="match status" value="1"/>
</dbReference>
<dbReference type="SMART" id="SM00895">
    <property type="entry name" value="FCD"/>
    <property type="match status" value="1"/>
</dbReference>
<evidence type="ECO:0000313" key="6">
    <source>
        <dbReference type="Proteomes" id="UP000474758"/>
    </source>
</evidence>
<dbReference type="SUPFAM" id="SSF48008">
    <property type="entry name" value="GntR ligand-binding domain-like"/>
    <property type="match status" value="1"/>
</dbReference>
<dbReference type="EMBL" id="JAALFE010000011">
    <property type="protein sequence ID" value="NGQ91716.1"/>
    <property type="molecule type" value="Genomic_DNA"/>
</dbReference>
<dbReference type="GO" id="GO:0003677">
    <property type="term" value="F:DNA binding"/>
    <property type="evidence" value="ECO:0007669"/>
    <property type="project" value="UniProtKB-KW"/>
</dbReference>